<evidence type="ECO:0000313" key="1">
    <source>
        <dbReference type="EMBL" id="VDK41759.1"/>
    </source>
</evidence>
<sequence>MILPKKKTGEGLSDLIDALLEERDNFRDRAAEENAAVADMQMKLEKRDTKVSLFLVRASAIFPILPFLKRAYVLFARTKGRDRVLPFSMICREYRYSCLKVDVAKYWLFVVRKVDKKLDFQLSDTRKYHSFLV</sequence>
<reference evidence="1 2" key="2">
    <citation type="submission" date="2018-11" db="EMBL/GenBank/DDBJ databases">
        <authorList>
            <consortium name="Pathogen Informatics"/>
        </authorList>
    </citation>
    <scope>NUCLEOTIDE SEQUENCE [LARGE SCALE GENOMIC DNA]</scope>
</reference>
<gene>
    <name evidence="1" type="ORF">GPUH_LOCUS3983</name>
</gene>
<evidence type="ECO:0000313" key="3">
    <source>
        <dbReference type="WBParaSite" id="GPUH_0000399001-mRNA-1"/>
    </source>
</evidence>
<evidence type="ECO:0000313" key="2">
    <source>
        <dbReference type="Proteomes" id="UP000271098"/>
    </source>
</evidence>
<dbReference type="Proteomes" id="UP000271098">
    <property type="component" value="Unassembled WGS sequence"/>
</dbReference>
<dbReference type="WBParaSite" id="GPUH_0000399001-mRNA-1">
    <property type="protein sequence ID" value="GPUH_0000399001-mRNA-1"/>
    <property type="gene ID" value="GPUH_0000399001"/>
</dbReference>
<name>A0A183D5J2_9BILA</name>
<accession>A0A183D5J2</accession>
<proteinExistence type="predicted"/>
<dbReference type="AlphaFoldDB" id="A0A183D5J2"/>
<dbReference type="EMBL" id="UYRT01007172">
    <property type="protein sequence ID" value="VDK41759.1"/>
    <property type="molecule type" value="Genomic_DNA"/>
</dbReference>
<keyword evidence="2" id="KW-1185">Reference proteome</keyword>
<reference evidence="3" key="1">
    <citation type="submission" date="2016-06" db="UniProtKB">
        <authorList>
            <consortium name="WormBaseParasite"/>
        </authorList>
    </citation>
    <scope>IDENTIFICATION</scope>
</reference>
<protein>
    <submittedName>
        <fullName evidence="1 3">Uncharacterized protein</fullName>
    </submittedName>
</protein>
<organism evidence="3">
    <name type="scientific">Gongylonema pulchrum</name>
    <dbReference type="NCBI Taxonomy" id="637853"/>
    <lineage>
        <taxon>Eukaryota</taxon>
        <taxon>Metazoa</taxon>
        <taxon>Ecdysozoa</taxon>
        <taxon>Nematoda</taxon>
        <taxon>Chromadorea</taxon>
        <taxon>Rhabditida</taxon>
        <taxon>Spirurina</taxon>
        <taxon>Spiruromorpha</taxon>
        <taxon>Spiruroidea</taxon>
        <taxon>Gongylonematidae</taxon>
        <taxon>Gongylonema</taxon>
    </lineage>
</organism>